<protein>
    <submittedName>
        <fullName evidence="1">Thiol-disulfide oxidoreductase DCC family protein</fullName>
    </submittedName>
</protein>
<dbReference type="PANTHER" id="PTHR33639">
    <property type="entry name" value="THIOL-DISULFIDE OXIDOREDUCTASE DCC"/>
    <property type="match status" value="1"/>
</dbReference>
<gene>
    <name evidence="1" type="ORF">ACFSUF_01225</name>
</gene>
<accession>A0ABW5P758</accession>
<dbReference type="PANTHER" id="PTHR33639:SF2">
    <property type="entry name" value="DUF393 DOMAIN-CONTAINING PROTEIN"/>
    <property type="match status" value="1"/>
</dbReference>
<proteinExistence type="predicted"/>
<dbReference type="InterPro" id="IPR007263">
    <property type="entry name" value="DCC1-like"/>
</dbReference>
<dbReference type="Proteomes" id="UP001597541">
    <property type="component" value="Unassembled WGS sequence"/>
</dbReference>
<name>A0ABW5P758_9BACL</name>
<dbReference type="EMBL" id="JBHUME010000002">
    <property type="protein sequence ID" value="MFD2611040.1"/>
    <property type="molecule type" value="Genomic_DNA"/>
</dbReference>
<organism evidence="1 2">
    <name type="scientific">Paenibacillus gansuensis</name>
    <dbReference type="NCBI Taxonomy" id="306542"/>
    <lineage>
        <taxon>Bacteria</taxon>
        <taxon>Bacillati</taxon>
        <taxon>Bacillota</taxon>
        <taxon>Bacilli</taxon>
        <taxon>Bacillales</taxon>
        <taxon>Paenibacillaceae</taxon>
        <taxon>Paenibacillus</taxon>
    </lineage>
</organism>
<sequence length="144" mass="16917">MKEHDLLLIDGECMLCAHVTRFVIARDREDRFRFAALQSQTGQRLLKEHGEEPGRMDSFVLVRGDRMYMRSAAALRVLQGLGGAWRLAVFFLVVPRFVRDAVYNMVARNRYRWFGTQDVCLWRTPEIQRKFIDEWKGEDGVYEG</sequence>
<dbReference type="Pfam" id="PF04134">
    <property type="entry name" value="DCC1-like"/>
    <property type="match status" value="1"/>
</dbReference>
<evidence type="ECO:0000313" key="2">
    <source>
        <dbReference type="Proteomes" id="UP001597541"/>
    </source>
</evidence>
<evidence type="ECO:0000313" key="1">
    <source>
        <dbReference type="EMBL" id="MFD2611040.1"/>
    </source>
</evidence>
<comment type="caution">
    <text evidence="1">The sequence shown here is derived from an EMBL/GenBank/DDBJ whole genome shotgun (WGS) entry which is preliminary data.</text>
</comment>
<dbReference type="InterPro" id="IPR052927">
    <property type="entry name" value="DCC_oxidoreductase"/>
</dbReference>
<reference evidence="2" key="1">
    <citation type="journal article" date="2019" name="Int. J. Syst. Evol. Microbiol.">
        <title>The Global Catalogue of Microorganisms (GCM) 10K type strain sequencing project: providing services to taxonomists for standard genome sequencing and annotation.</title>
        <authorList>
            <consortium name="The Broad Institute Genomics Platform"/>
            <consortium name="The Broad Institute Genome Sequencing Center for Infectious Disease"/>
            <person name="Wu L."/>
            <person name="Ma J."/>
        </authorList>
    </citation>
    <scope>NUCLEOTIDE SEQUENCE [LARGE SCALE GENOMIC DNA]</scope>
    <source>
        <strain evidence="2">KCTC 3950</strain>
    </source>
</reference>
<dbReference type="RefSeq" id="WP_377599306.1">
    <property type="nucleotide sequence ID" value="NZ_JBHUME010000002.1"/>
</dbReference>
<keyword evidence="2" id="KW-1185">Reference proteome</keyword>